<name>A0A8K0NNB4_9TREE</name>
<evidence type="ECO:0000256" key="12">
    <source>
        <dbReference type="SAM" id="Phobius"/>
    </source>
</evidence>
<dbReference type="Gene3D" id="3.40.720.10">
    <property type="entry name" value="Alkaline Phosphatase, subunit A"/>
    <property type="match status" value="1"/>
</dbReference>
<dbReference type="EMBL" id="JABELV010000131">
    <property type="protein sequence ID" value="KAG7529909.1"/>
    <property type="molecule type" value="Genomic_DNA"/>
</dbReference>
<feature type="domain" description="GPI ethanolamine phosphate transferase 2 C-terminal" evidence="13">
    <location>
        <begin position="921"/>
        <end position="1065"/>
    </location>
</feature>
<evidence type="ECO:0000256" key="1">
    <source>
        <dbReference type="ARBA" id="ARBA00004477"/>
    </source>
</evidence>
<dbReference type="Proteomes" id="UP000812966">
    <property type="component" value="Unassembled WGS sequence"/>
</dbReference>
<feature type="transmembrane region" description="Helical" evidence="12">
    <location>
        <begin position="1012"/>
        <end position="1033"/>
    </location>
</feature>
<evidence type="ECO:0000313" key="15">
    <source>
        <dbReference type="Proteomes" id="UP000812966"/>
    </source>
</evidence>
<evidence type="ECO:0000259" key="13">
    <source>
        <dbReference type="Pfam" id="PF19316"/>
    </source>
</evidence>
<dbReference type="InterPro" id="IPR039524">
    <property type="entry name" value="PIGO/GPI13"/>
</dbReference>
<feature type="transmembrane region" description="Helical" evidence="12">
    <location>
        <begin position="616"/>
        <end position="636"/>
    </location>
</feature>
<dbReference type="GO" id="GO:0005789">
    <property type="term" value="C:endoplasmic reticulum membrane"/>
    <property type="evidence" value="ECO:0007669"/>
    <property type="project" value="UniProtKB-SubCell"/>
</dbReference>
<feature type="transmembrane region" description="Helical" evidence="12">
    <location>
        <begin position="700"/>
        <end position="724"/>
    </location>
</feature>
<dbReference type="AlphaFoldDB" id="A0A8K0NNB4"/>
<evidence type="ECO:0000256" key="11">
    <source>
        <dbReference type="SAM" id="MobiDB-lite"/>
    </source>
</evidence>
<comment type="caution">
    <text evidence="14">The sequence shown here is derived from an EMBL/GenBank/DDBJ whole genome shotgun (WGS) entry which is preliminary data.</text>
</comment>
<keyword evidence="9 12" id="KW-0472">Membrane</keyword>
<dbReference type="GO" id="GO:0051377">
    <property type="term" value="F:mannose-ethanolamine phosphotransferase activity"/>
    <property type="evidence" value="ECO:0007669"/>
    <property type="project" value="InterPro"/>
</dbReference>
<evidence type="ECO:0000256" key="10">
    <source>
        <dbReference type="ARBA" id="ARBA00023180"/>
    </source>
</evidence>
<organism evidence="14 15">
    <name type="scientific">Filobasidium floriforme</name>
    <dbReference type="NCBI Taxonomy" id="5210"/>
    <lineage>
        <taxon>Eukaryota</taxon>
        <taxon>Fungi</taxon>
        <taxon>Dikarya</taxon>
        <taxon>Basidiomycota</taxon>
        <taxon>Agaricomycotina</taxon>
        <taxon>Tremellomycetes</taxon>
        <taxon>Filobasidiales</taxon>
        <taxon>Filobasidiaceae</taxon>
        <taxon>Filobasidium</taxon>
    </lineage>
</organism>
<dbReference type="PANTHER" id="PTHR23071:SF1">
    <property type="entry name" value="GPI ETHANOLAMINE PHOSPHATE TRANSFERASE 3"/>
    <property type="match status" value="1"/>
</dbReference>
<comment type="pathway">
    <text evidence="2">Glycolipid biosynthesis; glycosylphosphatidylinositol-anchor biosynthesis.</text>
</comment>
<evidence type="ECO:0000313" key="14">
    <source>
        <dbReference type="EMBL" id="KAG7529909.1"/>
    </source>
</evidence>
<keyword evidence="7" id="KW-0256">Endoplasmic reticulum</keyword>
<evidence type="ECO:0000256" key="3">
    <source>
        <dbReference type="ARBA" id="ARBA00008695"/>
    </source>
</evidence>
<keyword evidence="10" id="KW-0325">Glycoprotein</keyword>
<feature type="transmembrane region" description="Helical" evidence="12">
    <location>
        <begin position="35"/>
        <end position="55"/>
    </location>
</feature>
<keyword evidence="15" id="KW-1185">Reference proteome</keyword>
<feature type="transmembrane region" description="Helical" evidence="12">
    <location>
        <begin position="668"/>
        <end position="688"/>
    </location>
</feature>
<protein>
    <recommendedName>
        <fullName evidence="13">GPI ethanolamine phosphate transferase 2 C-terminal domain-containing protein</fullName>
    </recommendedName>
</protein>
<feature type="transmembrane region" description="Helical" evidence="12">
    <location>
        <begin position="850"/>
        <end position="881"/>
    </location>
</feature>
<dbReference type="InterPro" id="IPR017850">
    <property type="entry name" value="Alkaline_phosphatase_core_sf"/>
</dbReference>
<dbReference type="GO" id="GO:0006506">
    <property type="term" value="P:GPI anchor biosynthetic process"/>
    <property type="evidence" value="ECO:0007669"/>
    <property type="project" value="UniProtKB-UniPathway"/>
</dbReference>
<sequence>MADSTAARMPQGIRPLPSTRKTSNSVLQSLSRSSLAILLLAYIFLVHLTALYHFARGFLLTRVTSLQRSPSYDADGVLPPLPATHDKAIIVIIDALRSDFIHAVPADSEVYDEHYHNQLSLPAELSSSDPMHSMLFELYSDPPTTTMQRLKGLTTGSLPTFIDAGSNFASTEILEDNLISQWKASGKQVGVLGDDTWLGLYPLSSGTESNQSATEKYWKRGLVHGFDSFNVEDLHTVDEGVIANFFPILANEKKTTANEWDVLILHFLGVDHVGHRVGPSSSVMSRKLQQMNEFLKNTVERMDDDTLLVVLGDHGMDSKGDHGGDGNAETSAGGWFYSKSKPLRTTVIEDVEDADQKYGYLMNDERFPRTRKANQIDLVPTLSLLLGTPIPYNNLGSVIPDFFLADASLEALYSAAHANADQIAIYLESYPGSTLKAYQHLLDEAWENVITARMDVEELLSRKPEVGYGDQDLLDDMREARARTIEAEKDYIKLSLKTLRSLWAQFSMRSMALGLALFGMSFPALWSLYVGIRNTREGWDVYVREVLVISIKVGGFFGSVVGTGRGVWTRVPSEALGWAWSAGVFGSLATVVATGLPAMGKTTANFLLRPKLMQMVAPGFLFLYSIAFAANSFIIWEDRMSTFMLTSILLLPVIKALTAPTHRLRLRILGFSFAAAVWVRLISISTVCREEQGGFCHLTFYAGATSPMAPAVILAAILPLGWYLPKIIGLVLNESKSNSGPAPLFLLGVQVELALAALYWILEYAEHWDGMNQDRLPLVKILKVWIARAAYGLILGASGAVWTGMPLCIEVKREEQAASLIKEAEGVDGQASNTPQVVVYGFANAFGSSYLLFMMLGFAVLFLVSLPTGQVVMALGLLAMICHLEALDAMRDAHAMSAAFSASGSPEQFDEATLMSSQNQPPKFRETAGFALLGHVLFFATGHQASFTNIQWKAAFIGVYSVVYPVSPLLVALNTYGGYILLALSIPLLALWNVSPTPRGRNPVIADSLQAMLAFILQYTSITFTSAFFAAWLRRHLMVWKVFAPRFMLAGTTLLVIELTLIMAMGLGVRGVSAKVAKTFKTESI</sequence>
<feature type="transmembrane region" description="Helical" evidence="12">
    <location>
        <begin position="744"/>
        <end position="762"/>
    </location>
</feature>
<keyword evidence="4" id="KW-0337">GPI-anchor biosynthesis</keyword>
<evidence type="ECO:0000256" key="4">
    <source>
        <dbReference type="ARBA" id="ARBA00022502"/>
    </source>
</evidence>
<dbReference type="UniPathway" id="UPA00196"/>
<keyword evidence="5" id="KW-0808">Transferase</keyword>
<dbReference type="Pfam" id="PF01663">
    <property type="entry name" value="Phosphodiest"/>
    <property type="match status" value="1"/>
</dbReference>
<dbReference type="InterPro" id="IPR037675">
    <property type="entry name" value="PIG-O_N"/>
</dbReference>
<dbReference type="Pfam" id="PF19316">
    <property type="entry name" value="PIGO_PIGG"/>
    <property type="match status" value="1"/>
</dbReference>
<comment type="similarity">
    <text evidence="3">Belongs to the PIGG/PIGN/PIGO family. PIGO subfamily.</text>
</comment>
<dbReference type="PANTHER" id="PTHR23071">
    <property type="entry name" value="PHOSPHATIDYLINOSITOL GLYCAN"/>
    <property type="match status" value="1"/>
</dbReference>
<feature type="transmembrane region" description="Helical" evidence="12">
    <location>
        <begin position="1045"/>
        <end position="1069"/>
    </location>
</feature>
<comment type="subcellular location">
    <subcellularLocation>
        <location evidence="1">Endoplasmic reticulum membrane</location>
        <topology evidence="1">Multi-pass membrane protein</topology>
    </subcellularLocation>
</comment>
<feature type="transmembrane region" description="Helical" evidence="12">
    <location>
        <begin position="510"/>
        <end position="529"/>
    </location>
</feature>
<feature type="region of interest" description="Disordered" evidence="11">
    <location>
        <begin position="1"/>
        <end position="21"/>
    </location>
</feature>
<evidence type="ECO:0000256" key="7">
    <source>
        <dbReference type="ARBA" id="ARBA00022824"/>
    </source>
</evidence>
<feature type="transmembrane region" description="Helical" evidence="12">
    <location>
        <begin position="643"/>
        <end position="662"/>
    </location>
</feature>
<evidence type="ECO:0000256" key="9">
    <source>
        <dbReference type="ARBA" id="ARBA00023136"/>
    </source>
</evidence>
<dbReference type="SUPFAM" id="SSF53649">
    <property type="entry name" value="Alkaline phosphatase-like"/>
    <property type="match status" value="1"/>
</dbReference>
<keyword evidence="8 12" id="KW-1133">Transmembrane helix</keyword>
<evidence type="ECO:0000256" key="6">
    <source>
        <dbReference type="ARBA" id="ARBA00022692"/>
    </source>
</evidence>
<proteinExistence type="inferred from homology"/>
<gene>
    <name evidence="14" type="ORF">FFLO_05314</name>
</gene>
<dbReference type="CDD" id="cd16023">
    <property type="entry name" value="GPI_EPT_3"/>
    <property type="match status" value="1"/>
</dbReference>
<evidence type="ECO:0000256" key="2">
    <source>
        <dbReference type="ARBA" id="ARBA00004687"/>
    </source>
</evidence>
<keyword evidence="6 12" id="KW-0812">Transmembrane</keyword>
<feature type="transmembrane region" description="Helical" evidence="12">
    <location>
        <begin position="541"/>
        <end position="563"/>
    </location>
</feature>
<evidence type="ECO:0000256" key="5">
    <source>
        <dbReference type="ARBA" id="ARBA00022679"/>
    </source>
</evidence>
<feature type="transmembrane region" description="Helical" evidence="12">
    <location>
        <begin position="782"/>
        <end position="802"/>
    </location>
</feature>
<evidence type="ECO:0000256" key="8">
    <source>
        <dbReference type="ARBA" id="ARBA00022989"/>
    </source>
</evidence>
<accession>A0A8K0NNB4</accession>
<reference evidence="14" key="1">
    <citation type="submission" date="2020-04" db="EMBL/GenBank/DDBJ databases">
        <title>Analysis of mating type loci in Filobasidium floriforme.</title>
        <authorList>
            <person name="Nowrousian M."/>
        </authorList>
    </citation>
    <scope>NUCLEOTIDE SEQUENCE</scope>
    <source>
        <strain evidence="14">CBS 6242</strain>
    </source>
</reference>
<dbReference type="InterPro" id="IPR045687">
    <property type="entry name" value="PIGG/GPI7_C"/>
</dbReference>
<feature type="transmembrane region" description="Helical" evidence="12">
    <location>
        <begin position="969"/>
        <end position="992"/>
    </location>
</feature>
<feature type="transmembrane region" description="Helical" evidence="12">
    <location>
        <begin position="575"/>
        <end position="596"/>
    </location>
</feature>
<dbReference type="InterPro" id="IPR002591">
    <property type="entry name" value="Phosphodiest/P_Trfase"/>
</dbReference>